<protein>
    <recommendedName>
        <fullName evidence="1">Nicotinate phosphoribosyltransferase C-terminal domain-containing protein</fullName>
    </recommendedName>
</protein>
<dbReference type="InterPro" id="IPR036068">
    <property type="entry name" value="Nicotinate_pribotase-like_C"/>
</dbReference>
<dbReference type="EMBL" id="JAGYPM010000001">
    <property type="protein sequence ID" value="MBS4188941.1"/>
    <property type="molecule type" value="Genomic_DNA"/>
</dbReference>
<proteinExistence type="predicted"/>
<dbReference type="Gene3D" id="3.20.140.10">
    <property type="entry name" value="nicotinate phosphoribosyltransferase"/>
    <property type="match status" value="1"/>
</dbReference>
<dbReference type="InterPro" id="IPR041619">
    <property type="entry name" value="NAPRTase_C"/>
</dbReference>
<reference evidence="2 3" key="1">
    <citation type="submission" date="2021-05" db="EMBL/GenBank/DDBJ databases">
        <title>Novel Bacillus species.</title>
        <authorList>
            <person name="Liu G."/>
        </authorList>
    </citation>
    <scope>NUCLEOTIDE SEQUENCE [LARGE SCALE GENOMIC DNA]</scope>
    <source>
        <strain evidence="2 3">FJAT-49705</strain>
    </source>
</reference>
<dbReference type="SUPFAM" id="SSF51690">
    <property type="entry name" value="Nicotinate/Quinolinate PRTase C-terminal domain-like"/>
    <property type="match status" value="1"/>
</dbReference>
<accession>A0ABS5NMA0</accession>
<evidence type="ECO:0000313" key="3">
    <source>
        <dbReference type="Proteomes" id="UP000681027"/>
    </source>
</evidence>
<dbReference type="Pfam" id="PF17956">
    <property type="entry name" value="NAPRTase_C"/>
    <property type="match status" value="1"/>
</dbReference>
<name>A0ABS5NMA0_9BACI</name>
<dbReference type="Proteomes" id="UP000681027">
    <property type="component" value="Unassembled WGS sequence"/>
</dbReference>
<gene>
    <name evidence="2" type="ORF">KHA94_01755</name>
</gene>
<comment type="caution">
    <text evidence="2">The sequence shown here is derived from an EMBL/GenBank/DDBJ whole genome shotgun (WGS) entry which is preliminary data.</text>
</comment>
<evidence type="ECO:0000259" key="1">
    <source>
        <dbReference type="Pfam" id="PF17956"/>
    </source>
</evidence>
<feature type="domain" description="Nicotinate phosphoribosyltransferase C-terminal" evidence="1">
    <location>
        <begin position="1"/>
        <end position="91"/>
    </location>
</feature>
<keyword evidence="3" id="KW-1185">Reference proteome</keyword>
<sequence>MALEHENPQEEERLKMFHPVHTYISKFVTNFTARELHEDIFVDCKLVYVLPTLQDIRRFVEGNLNLLWDKYKRLLNPEEFPVDLSQSCWDNKMNCINEIQENLQNMVP</sequence>
<evidence type="ECO:0000313" key="2">
    <source>
        <dbReference type="EMBL" id="MBS4188941.1"/>
    </source>
</evidence>
<organism evidence="2 3">
    <name type="scientific">Cytobacillus citreus</name>
    <dbReference type="NCBI Taxonomy" id="2833586"/>
    <lineage>
        <taxon>Bacteria</taxon>
        <taxon>Bacillati</taxon>
        <taxon>Bacillota</taxon>
        <taxon>Bacilli</taxon>
        <taxon>Bacillales</taxon>
        <taxon>Bacillaceae</taxon>
        <taxon>Cytobacillus</taxon>
    </lineage>
</organism>